<dbReference type="EMBL" id="BANC01000007">
    <property type="protein sequence ID" value="GAN78768.1"/>
    <property type="molecule type" value="Genomic_DNA"/>
</dbReference>
<keyword evidence="3" id="KW-1185">Reference proteome</keyword>
<dbReference type="GO" id="GO:0006355">
    <property type="term" value="P:regulation of DNA-templated transcription"/>
    <property type="evidence" value="ECO:0007669"/>
    <property type="project" value="InterPro"/>
</dbReference>
<accession>A0A0D6PC41</accession>
<dbReference type="Gene3D" id="1.10.1220.10">
    <property type="entry name" value="Met repressor-like"/>
    <property type="match status" value="1"/>
</dbReference>
<organism evidence="2 3">
    <name type="scientific">Acidocella aminolytica 101 = DSM 11237</name>
    <dbReference type="NCBI Taxonomy" id="1120923"/>
    <lineage>
        <taxon>Bacteria</taxon>
        <taxon>Pseudomonadati</taxon>
        <taxon>Pseudomonadota</taxon>
        <taxon>Alphaproteobacteria</taxon>
        <taxon>Acetobacterales</taxon>
        <taxon>Acidocellaceae</taxon>
        <taxon>Acidocella</taxon>
    </lineage>
</organism>
<protein>
    <recommendedName>
        <fullName evidence="1">XACb0070 ribbon-helix-helix domain-containing protein</fullName>
    </recommendedName>
</protein>
<comment type="caution">
    <text evidence="2">The sequence shown here is derived from an EMBL/GenBank/DDBJ whole genome shotgun (WGS) entry which is preliminary data.</text>
</comment>
<dbReference type="RefSeq" id="WP_048877252.1">
    <property type="nucleotide sequence ID" value="NZ_BANC01000007.1"/>
</dbReference>
<evidence type="ECO:0000313" key="3">
    <source>
        <dbReference type="Proteomes" id="UP000032668"/>
    </source>
</evidence>
<dbReference type="Pfam" id="PF16762">
    <property type="entry name" value="RHH_6"/>
    <property type="match status" value="1"/>
</dbReference>
<dbReference type="InterPro" id="IPR031914">
    <property type="entry name" value="XACb0070_RHH_dom"/>
</dbReference>
<reference evidence="2 3" key="1">
    <citation type="submission" date="2012-11" db="EMBL/GenBank/DDBJ databases">
        <title>Whole genome sequence of Acidocella aminolytica 101 = DSM 11237.</title>
        <authorList>
            <person name="Azuma Y."/>
            <person name="Higashiura N."/>
            <person name="Hirakawa H."/>
            <person name="Matsushita K."/>
        </authorList>
    </citation>
    <scope>NUCLEOTIDE SEQUENCE [LARGE SCALE GENOMIC DNA]</scope>
    <source>
        <strain evidence="3">101 / DSM 11237</strain>
    </source>
</reference>
<dbReference type="InterPro" id="IPR013321">
    <property type="entry name" value="Arc_rbn_hlx_hlx"/>
</dbReference>
<sequence>MPNDTMTRWTVSVSKDTDISVRSFLAQRGMNKGDLSKFIEDAVKWRILDRTMAEVQDKFSDLAPDALNNLLDEAVAAARGPRHPILSRD</sequence>
<feature type="domain" description="XACb0070 ribbon-helix-helix" evidence="1">
    <location>
        <begin position="6"/>
        <end position="79"/>
    </location>
</feature>
<evidence type="ECO:0000259" key="1">
    <source>
        <dbReference type="Pfam" id="PF16762"/>
    </source>
</evidence>
<name>A0A0D6PC41_9PROT</name>
<gene>
    <name evidence="2" type="ORF">Aam_007_055</name>
</gene>
<dbReference type="AlphaFoldDB" id="A0A0D6PC41"/>
<dbReference type="Proteomes" id="UP000032668">
    <property type="component" value="Unassembled WGS sequence"/>
</dbReference>
<evidence type="ECO:0000313" key="2">
    <source>
        <dbReference type="EMBL" id="GAN78768.1"/>
    </source>
</evidence>
<dbReference type="STRING" id="1120923.SAMN02746095_01229"/>
<proteinExistence type="predicted"/>